<accession>A0A378LS62</accession>
<dbReference type="AlphaFoldDB" id="A0A378LS62"/>
<sequence>MDIISLQFEEPLMIHIGDTAVKILAFKTQEHGNIKFGVDAPRSVNVHREEIFHAIKLKQQLLDTVD</sequence>
<organism evidence="2 3">
    <name type="scientific">Legionella wadsworthii</name>
    <dbReference type="NCBI Taxonomy" id="28088"/>
    <lineage>
        <taxon>Bacteria</taxon>
        <taxon>Pseudomonadati</taxon>
        <taxon>Pseudomonadota</taxon>
        <taxon>Gammaproteobacteria</taxon>
        <taxon>Legionellales</taxon>
        <taxon>Legionellaceae</taxon>
        <taxon>Legionella</taxon>
    </lineage>
</organism>
<dbReference type="InterPro" id="IPR036107">
    <property type="entry name" value="CsrA_sf"/>
</dbReference>
<evidence type="ECO:0000313" key="2">
    <source>
        <dbReference type="EMBL" id="STY29200.1"/>
    </source>
</evidence>
<reference evidence="2 3" key="1">
    <citation type="submission" date="2018-06" db="EMBL/GenBank/DDBJ databases">
        <authorList>
            <consortium name="Pathogen Informatics"/>
            <person name="Doyle S."/>
        </authorList>
    </citation>
    <scope>NUCLEOTIDE SEQUENCE [LARGE SCALE GENOMIC DNA]</scope>
    <source>
        <strain evidence="2 3">NCTC11532</strain>
    </source>
</reference>
<keyword evidence="3" id="KW-1185">Reference proteome</keyword>
<dbReference type="Proteomes" id="UP000255297">
    <property type="component" value="Unassembled WGS sequence"/>
</dbReference>
<dbReference type="InterPro" id="IPR003751">
    <property type="entry name" value="CsrA"/>
</dbReference>
<keyword evidence="1" id="KW-0010">Activator</keyword>
<evidence type="ECO:0000256" key="1">
    <source>
        <dbReference type="ARBA" id="ARBA00023159"/>
    </source>
</evidence>
<dbReference type="GO" id="GO:0006109">
    <property type="term" value="P:regulation of carbohydrate metabolic process"/>
    <property type="evidence" value="ECO:0007669"/>
    <property type="project" value="InterPro"/>
</dbReference>
<dbReference type="STRING" id="1122170.GCA_000701265_01101"/>
<dbReference type="GO" id="GO:0003723">
    <property type="term" value="F:RNA binding"/>
    <property type="evidence" value="ECO:0007669"/>
    <property type="project" value="InterPro"/>
</dbReference>
<dbReference type="RefSeq" id="WP_031565944.1">
    <property type="nucleotide sequence ID" value="NZ_CAAAIS010000003.1"/>
</dbReference>
<dbReference type="Pfam" id="PF02599">
    <property type="entry name" value="CsrA"/>
    <property type="match status" value="1"/>
</dbReference>
<dbReference type="EMBL" id="UGPB01000001">
    <property type="protein sequence ID" value="STY29200.1"/>
    <property type="molecule type" value="Genomic_DNA"/>
</dbReference>
<gene>
    <name evidence="2" type="primary">csrA_1</name>
    <name evidence="2" type="ORF">NCTC11532_01385</name>
</gene>
<name>A0A378LS62_9GAMM</name>
<proteinExistence type="predicted"/>
<dbReference type="SUPFAM" id="SSF117130">
    <property type="entry name" value="CsrA-like"/>
    <property type="match status" value="1"/>
</dbReference>
<dbReference type="Gene3D" id="2.60.40.4380">
    <property type="entry name" value="Translational regulator CsrA"/>
    <property type="match status" value="1"/>
</dbReference>
<dbReference type="GO" id="GO:0006402">
    <property type="term" value="P:mRNA catabolic process"/>
    <property type="evidence" value="ECO:0007669"/>
    <property type="project" value="InterPro"/>
</dbReference>
<protein>
    <submittedName>
        <fullName evidence="2">Carbon storage regulator CsrA</fullName>
    </submittedName>
</protein>
<dbReference type="OrthoDB" id="5647357at2"/>
<evidence type="ECO:0000313" key="3">
    <source>
        <dbReference type="Proteomes" id="UP000255297"/>
    </source>
</evidence>